<protein>
    <submittedName>
        <fullName evidence="2">Amidase</fullName>
    </submittedName>
</protein>
<dbReference type="Gene3D" id="3.90.1300.10">
    <property type="entry name" value="Amidase signature (AS) domain"/>
    <property type="match status" value="1"/>
</dbReference>
<keyword evidence="3" id="KW-1185">Reference proteome</keyword>
<dbReference type="SUPFAM" id="SSF75304">
    <property type="entry name" value="Amidase signature (AS) enzymes"/>
    <property type="match status" value="1"/>
</dbReference>
<dbReference type="GO" id="GO:0003824">
    <property type="term" value="F:catalytic activity"/>
    <property type="evidence" value="ECO:0007669"/>
    <property type="project" value="InterPro"/>
</dbReference>
<dbReference type="PANTHER" id="PTHR11895">
    <property type="entry name" value="TRANSAMIDASE"/>
    <property type="match status" value="1"/>
</dbReference>
<evidence type="ECO:0000313" key="2">
    <source>
        <dbReference type="EMBL" id="PVY67701.1"/>
    </source>
</evidence>
<feature type="domain" description="Amidase" evidence="1">
    <location>
        <begin position="27"/>
        <end position="450"/>
    </location>
</feature>
<gene>
    <name evidence="2" type="ORF">C7440_0084</name>
</gene>
<dbReference type="Proteomes" id="UP000246145">
    <property type="component" value="Unassembled WGS sequence"/>
</dbReference>
<dbReference type="NCBIfam" id="NF005686">
    <property type="entry name" value="PRK07486.1"/>
    <property type="match status" value="1"/>
</dbReference>
<dbReference type="OrthoDB" id="8576090at2"/>
<dbReference type="InterPro" id="IPR023631">
    <property type="entry name" value="Amidase_dom"/>
</dbReference>
<accession>A0A2U1CPG7</accession>
<evidence type="ECO:0000313" key="3">
    <source>
        <dbReference type="Proteomes" id="UP000246145"/>
    </source>
</evidence>
<dbReference type="AlphaFoldDB" id="A0A2U1CPG7"/>
<dbReference type="PANTHER" id="PTHR11895:SF76">
    <property type="entry name" value="INDOLEACETAMIDE HYDROLASE"/>
    <property type="match status" value="1"/>
</dbReference>
<comment type="caution">
    <text evidence="2">The sequence shown here is derived from an EMBL/GenBank/DDBJ whole genome shotgun (WGS) entry which is preliminary data.</text>
</comment>
<organism evidence="2 3">
    <name type="scientific">Pusillimonas noertemannii</name>
    <dbReference type="NCBI Taxonomy" id="305977"/>
    <lineage>
        <taxon>Bacteria</taxon>
        <taxon>Pseudomonadati</taxon>
        <taxon>Pseudomonadota</taxon>
        <taxon>Betaproteobacteria</taxon>
        <taxon>Burkholderiales</taxon>
        <taxon>Alcaligenaceae</taxon>
        <taxon>Pusillimonas</taxon>
    </lineage>
</organism>
<evidence type="ECO:0000259" key="1">
    <source>
        <dbReference type="Pfam" id="PF01425"/>
    </source>
</evidence>
<dbReference type="RefSeq" id="WP_116517031.1">
    <property type="nucleotide sequence ID" value="NZ_JACCEX010000001.1"/>
</dbReference>
<dbReference type="InterPro" id="IPR036928">
    <property type="entry name" value="AS_sf"/>
</dbReference>
<sequence>MADITELDALSLSRAIREKKLSCQETMGAYLRRIEEANPAVNAIVSLRPQDELLNVAKEYDELLARGQYLGWMHGMPQAPKDVTLVRGLLTTYGSPLLRNFLPQADAPAIARMRAAGAIFIGRTNVPEFALGSQTYNSLFGPTRNALDPRLTAGGSSGGAAAALALNLLPVADGSDMMGSLRNPAAFNNVYGMRPSHGRVPSGTPDLFCQQLATEGPMARNVADLAMLLRTQAGHLENDPLSMRAALPDEGLERDFKGCRIGWLGDLGGHLAFDPGVLELCEQALKKFDALGARVESVAAPFSPEQMWDTWLTWRHYLLAGALGVHYADPKRRTQLKPEAIWEIEQGLDMPAARLYGASLARSSLYRAVVQAFEKVDFLVLPATQVFPFDVEINWPREVGGRPMDTYHRWMEVTILPSLVGCPALAVPAGFNAEGLPAGLQIIGRPGADWPVLQMGRAWEQA</sequence>
<reference evidence="2 3" key="1">
    <citation type="submission" date="2018-04" db="EMBL/GenBank/DDBJ databases">
        <title>Genomic Encyclopedia of Type Strains, Phase IV (KMG-IV): sequencing the most valuable type-strain genomes for metagenomic binning, comparative biology and taxonomic classification.</title>
        <authorList>
            <person name="Goeker M."/>
        </authorList>
    </citation>
    <scope>NUCLEOTIDE SEQUENCE [LARGE SCALE GENOMIC DNA]</scope>
    <source>
        <strain evidence="2 3">DSM 10065</strain>
    </source>
</reference>
<dbReference type="InterPro" id="IPR000120">
    <property type="entry name" value="Amidase"/>
</dbReference>
<dbReference type="STRING" id="1231391.GCA_000308195_01701"/>
<dbReference type="Pfam" id="PF01425">
    <property type="entry name" value="Amidase"/>
    <property type="match status" value="1"/>
</dbReference>
<name>A0A2U1CPG7_9BURK</name>
<dbReference type="EMBL" id="QEKO01000001">
    <property type="protein sequence ID" value="PVY67701.1"/>
    <property type="molecule type" value="Genomic_DNA"/>
</dbReference>
<proteinExistence type="predicted"/>